<reference evidence="7 8" key="1">
    <citation type="submission" date="2020-08" db="EMBL/GenBank/DDBJ databases">
        <title>Complete genome sequence of Entomobacter blattae G55GP.</title>
        <authorList>
            <person name="Poehlein A."/>
            <person name="Guzman J."/>
            <person name="Daniel R."/>
            <person name="Vilcinskas A."/>
        </authorList>
    </citation>
    <scope>NUCLEOTIDE SEQUENCE [LARGE SCALE GENOMIC DNA]</scope>
    <source>
        <strain evidence="7 8">G55GP</strain>
    </source>
</reference>
<accession>A0A7H1NSA2</accession>
<dbReference type="Pfam" id="PF01321">
    <property type="entry name" value="Creatinase_N"/>
    <property type="match status" value="1"/>
</dbReference>
<dbReference type="InterPro" id="IPR036005">
    <property type="entry name" value="Creatinase/aminopeptidase-like"/>
</dbReference>
<dbReference type="EMBL" id="CP060244">
    <property type="protein sequence ID" value="QNT78662.1"/>
    <property type="molecule type" value="Genomic_DNA"/>
</dbReference>
<dbReference type="InterPro" id="IPR029149">
    <property type="entry name" value="Creatin/AminoP/Spt16_N"/>
</dbReference>
<dbReference type="PANTHER" id="PTHR43763:SF6">
    <property type="entry name" value="XAA-PRO AMINOPEPTIDASE 1"/>
    <property type="match status" value="1"/>
</dbReference>
<proteinExistence type="inferred from homology"/>
<evidence type="ECO:0000256" key="3">
    <source>
        <dbReference type="ARBA" id="ARBA00022801"/>
    </source>
</evidence>
<dbReference type="Gene3D" id="3.40.350.10">
    <property type="entry name" value="Creatinase/prolidase N-terminal domain"/>
    <property type="match status" value="2"/>
</dbReference>
<evidence type="ECO:0000256" key="1">
    <source>
        <dbReference type="ARBA" id="ARBA00008766"/>
    </source>
</evidence>
<dbReference type="SUPFAM" id="SSF55920">
    <property type="entry name" value="Creatinase/aminopeptidase"/>
    <property type="match status" value="1"/>
</dbReference>
<dbReference type="GO" id="GO:0046872">
    <property type="term" value="F:metal ion binding"/>
    <property type="evidence" value="ECO:0007669"/>
    <property type="project" value="UniProtKB-KW"/>
</dbReference>
<dbReference type="CDD" id="cd01085">
    <property type="entry name" value="APP"/>
    <property type="match status" value="1"/>
</dbReference>
<keyword evidence="3" id="KW-0378">Hydrolase</keyword>
<dbReference type="RefSeq" id="WP_203412908.1">
    <property type="nucleotide sequence ID" value="NZ_CP060244.1"/>
</dbReference>
<feature type="domain" description="Creatinase N-terminal" evidence="5">
    <location>
        <begin position="12"/>
        <end position="119"/>
    </location>
</feature>
<organism evidence="7 8">
    <name type="scientific">Entomobacter blattae</name>
    <dbReference type="NCBI Taxonomy" id="2762277"/>
    <lineage>
        <taxon>Bacteria</taxon>
        <taxon>Pseudomonadati</taxon>
        <taxon>Pseudomonadota</taxon>
        <taxon>Alphaproteobacteria</taxon>
        <taxon>Acetobacterales</taxon>
        <taxon>Acetobacteraceae</taxon>
        <taxon>Entomobacter</taxon>
    </lineage>
</organism>
<dbReference type="SUPFAM" id="SSF53092">
    <property type="entry name" value="Creatinase/prolidase N-terminal domain"/>
    <property type="match status" value="2"/>
</dbReference>
<dbReference type="GO" id="GO:0005737">
    <property type="term" value="C:cytoplasm"/>
    <property type="evidence" value="ECO:0007669"/>
    <property type="project" value="UniProtKB-ARBA"/>
</dbReference>
<evidence type="ECO:0000259" key="4">
    <source>
        <dbReference type="Pfam" id="PF00557"/>
    </source>
</evidence>
<dbReference type="Pfam" id="PF00557">
    <property type="entry name" value="Peptidase_M24"/>
    <property type="match status" value="1"/>
</dbReference>
<dbReference type="AlphaFoldDB" id="A0A7H1NSA2"/>
<protein>
    <submittedName>
        <fullName evidence="7">Metallopeptidase family M24</fullName>
    </submittedName>
</protein>
<dbReference type="Gene3D" id="3.90.230.10">
    <property type="entry name" value="Creatinase/methionine aminopeptidase superfamily"/>
    <property type="match status" value="1"/>
</dbReference>
<dbReference type="FunFam" id="3.90.230.10:FF:000009">
    <property type="entry name" value="xaa-Pro aminopeptidase 2"/>
    <property type="match status" value="1"/>
</dbReference>
<feature type="domain" description="Peptidase M24 C-terminal" evidence="6">
    <location>
        <begin position="535"/>
        <end position="595"/>
    </location>
</feature>
<dbReference type="InterPro" id="IPR000994">
    <property type="entry name" value="Pept_M24"/>
</dbReference>
<feature type="domain" description="Peptidase M24" evidence="4">
    <location>
        <begin position="314"/>
        <end position="527"/>
    </location>
</feature>
<evidence type="ECO:0000313" key="7">
    <source>
        <dbReference type="EMBL" id="QNT78662.1"/>
    </source>
</evidence>
<evidence type="ECO:0000259" key="5">
    <source>
        <dbReference type="Pfam" id="PF01321"/>
    </source>
</evidence>
<keyword evidence="8" id="KW-1185">Reference proteome</keyword>
<gene>
    <name evidence="7" type="ORF">JGUZn3_14380</name>
</gene>
<dbReference type="PANTHER" id="PTHR43763">
    <property type="entry name" value="XAA-PRO AMINOPEPTIDASE 1"/>
    <property type="match status" value="1"/>
</dbReference>
<comment type="similarity">
    <text evidence="1">Belongs to the peptidase M24B family.</text>
</comment>
<dbReference type="InterPro" id="IPR050422">
    <property type="entry name" value="X-Pro_aminopeptidase_P"/>
</dbReference>
<dbReference type="Proteomes" id="UP000516349">
    <property type="component" value="Chromosome"/>
</dbReference>
<dbReference type="InterPro" id="IPR033740">
    <property type="entry name" value="Pept_M24B"/>
</dbReference>
<dbReference type="GO" id="GO:0070006">
    <property type="term" value="F:metalloaminopeptidase activity"/>
    <property type="evidence" value="ECO:0007669"/>
    <property type="project" value="InterPro"/>
</dbReference>
<dbReference type="InterPro" id="IPR000587">
    <property type="entry name" value="Creatinase_N"/>
</dbReference>
<evidence type="ECO:0000259" key="6">
    <source>
        <dbReference type="Pfam" id="PF16188"/>
    </source>
</evidence>
<keyword evidence="2" id="KW-0479">Metal-binding</keyword>
<evidence type="ECO:0000313" key="8">
    <source>
        <dbReference type="Proteomes" id="UP000516349"/>
    </source>
</evidence>
<evidence type="ECO:0000256" key="2">
    <source>
        <dbReference type="ARBA" id="ARBA00022723"/>
    </source>
</evidence>
<name>A0A7H1NSA2_9PROT</name>
<dbReference type="InterPro" id="IPR032416">
    <property type="entry name" value="Peptidase_M24_C"/>
</dbReference>
<dbReference type="Pfam" id="PF16188">
    <property type="entry name" value="Peptidase_M24_C"/>
    <property type="match status" value="1"/>
</dbReference>
<dbReference type="KEGG" id="ebla:JGUZn3_14380"/>
<dbReference type="Pfam" id="PF16189">
    <property type="entry name" value="Creatinase_N_2"/>
    <property type="match status" value="1"/>
</dbReference>
<sequence length="598" mass="66991">MATSTLSSADKLSSLRSLLKESNLGGVIIPHDDEFMNEYTAPYAERLKWISHFSGSAGLAIVTQTHAALFSDGRYTLQMKQQVDPTLWETFHMTQTPPSQWLKTLLPAEALPIAYDPWLMTERALKPFQDAGLPLAPIDYNPIDRLWKDQPAYPHSQLVVHPLSYAGVSSESKRQTLAQTLQNTKTDLLLLTDPTNIAWLLNIRGHDIAYTPIALLCALFFQDGHMEVFTNKNDISPEIKEWVGKDVSFANRSSMADILTQQHHKVVQYDPATTSVGFLSLLRAAQAQLIPKPDPCLILKSCKNPIEQEGARLAHLKDGIALCRFNYWLHFLSSEQLEQQTEITAAAKLETLRKQDKTYQEDSFPAISAIGPQGAIIHYKATNESAHTLSTNALYLLDSGGQYLEGTTDVTRTFWLGNEPPPLEITMMYTLVLKGHIALASAHFPKGCTGSQLDSLARMFLWRHHADYDHGTGHGVGSYLSVHEGPPRISSVPSIPLQAGMILSNEPGYYQEGQYGIRLENLILVQEVPDTPQRPFLMFETLTLVPFDRRLINPTLLTAPEVEWLNTYHSRIFQTISPQLTPQEQDWLRVACEPITLS</sequence>